<evidence type="ECO:0000256" key="1">
    <source>
        <dbReference type="ARBA" id="ARBA00001974"/>
    </source>
</evidence>
<dbReference type="Pfam" id="PF00732">
    <property type="entry name" value="GMC_oxred_N"/>
    <property type="match status" value="1"/>
</dbReference>
<comment type="caution">
    <text evidence="6">The sequence shown here is derived from an EMBL/GenBank/DDBJ whole genome shotgun (WGS) entry which is preliminary data.</text>
</comment>
<keyword evidence="4" id="KW-0274">FAD</keyword>
<dbReference type="GO" id="GO:0016614">
    <property type="term" value="F:oxidoreductase activity, acting on CH-OH group of donors"/>
    <property type="evidence" value="ECO:0007669"/>
    <property type="project" value="InterPro"/>
</dbReference>
<dbReference type="Pfam" id="PF05199">
    <property type="entry name" value="GMC_oxred_C"/>
    <property type="match status" value="1"/>
</dbReference>
<dbReference type="VEuPathDB" id="VectorBase:RSAN_037458"/>
<dbReference type="InterPro" id="IPR036188">
    <property type="entry name" value="FAD/NAD-bd_sf"/>
</dbReference>
<dbReference type="VEuPathDB" id="VectorBase:RSAN_053509"/>
<comment type="cofactor">
    <cofactor evidence="1">
        <name>FAD</name>
        <dbReference type="ChEBI" id="CHEBI:57692"/>
    </cofactor>
</comment>
<reference evidence="6" key="2">
    <citation type="submission" date="2021-09" db="EMBL/GenBank/DDBJ databases">
        <authorList>
            <person name="Jia N."/>
            <person name="Wang J."/>
            <person name="Shi W."/>
            <person name="Du L."/>
            <person name="Sun Y."/>
            <person name="Zhan W."/>
            <person name="Jiang J."/>
            <person name="Wang Q."/>
            <person name="Zhang B."/>
            <person name="Ji P."/>
            <person name="Sakyi L.B."/>
            <person name="Cui X."/>
            <person name="Yuan T."/>
            <person name="Jiang B."/>
            <person name="Yang W."/>
            <person name="Lam T.T.-Y."/>
            <person name="Chang Q."/>
            <person name="Ding S."/>
            <person name="Wang X."/>
            <person name="Zhu J."/>
            <person name="Ruan X."/>
            <person name="Zhao L."/>
            <person name="Wei J."/>
            <person name="Que T."/>
            <person name="Du C."/>
            <person name="Cheng J."/>
            <person name="Dai P."/>
            <person name="Han X."/>
            <person name="Huang E."/>
            <person name="Gao Y."/>
            <person name="Liu J."/>
            <person name="Shao H."/>
            <person name="Ye R."/>
            <person name="Li L."/>
            <person name="Wei W."/>
            <person name="Wang X."/>
            <person name="Wang C."/>
            <person name="Huo Q."/>
            <person name="Li W."/>
            <person name="Guo W."/>
            <person name="Chen H."/>
            <person name="Chen S."/>
            <person name="Zhou L."/>
            <person name="Zhou L."/>
            <person name="Ni X."/>
            <person name="Tian J."/>
            <person name="Zhou Y."/>
            <person name="Sheng Y."/>
            <person name="Liu T."/>
            <person name="Pan Y."/>
            <person name="Xia L."/>
            <person name="Li J."/>
            <person name="Zhao F."/>
            <person name="Cao W."/>
        </authorList>
    </citation>
    <scope>NUCLEOTIDE SEQUENCE</scope>
    <source>
        <strain evidence="6">Rsan-2018</strain>
        <tissue evidence="6">Larvae</tissue>
    </source>
</reference>
<dbReference type="PANTHER" id="PTHR11552">
    <property type="entry name" value="GLUCOSE-METHANOL-CHOLINE GMC OXIDOREDUCTASE"/>
    <property type="match status" value="1"/>
</dbReference>
<dbReference type="GO" id="GO:0050660">
    <property type="term" value="F:flavin adenine dinucleotide binding"/>
    <property type="evidence" value="ECO:0007669"/>
    <property type="project" value="InterPro"/>
</dbReference>
<protein>
    <recommendedName>
        <fullName evidence="5">Glucose-methanol-choline oxidoreductase N-terminal domain-containing protein</fullName>
    </recommendedName>
</protein>
<evidence type="ECO:0000256" key="2">
    <source>
        <dbReference type="ARBA" id="ARBA00010790"/>
    </source>
</evidence>
<evidence type="ECO:0000259" key="5">
    <source>
        <dbReference type="PROSITE" id="PS00624"/>
    </source>
</evidence>
<dbReference type="PANTHER" id="PTHR11552:SF147">
    <property type="entry name" value="CHOLINE DEHYDROGENASE, MITOCHONDRIAL"/>
    <property type="match status" value="1"/>
</dbReference>
<organism evidence="6 7">
    <name type="scientific">Rhipicephalus sanguineus</name>
    <name type="common">Brown dog tick</name>
    <name type="synonym">Ixodes sanguineus</name>
    <dbReference type="NCBI Taxonomy" id="34632"/>
    <lineage>
        <taxon>Eukaryota</taxon>
        <taxon>Metazoa</taxon>
        <taxon>Ecdysozoa</taxon>
        <taxon>Arthropoda</taxon>
        <taxon>Chelicerata</taxon>
        <taxon>Arachnida</taxon>
        <taxon>Acari</taxon>
        <taxon>Parasitiformes</taxon>
        <taxon>Ixodida</taxon>
        <taxon>Ixodoidea</taxon>
        <taxon>Ixodidae</taxon>
        <taxon>Rhipicephalinae</taxon>
        <taxon>Rhipicephalus</taxon>
        <taxon>Rhipicephalus</taxon>
    </lineage>
</organism>
<gene>
    <name evidence="6" type="ORF">HPB52_006996</name>
</gene>
<evidence type="ECO:0000313" key="7">
    <source>
        <dbReference type="Proteomes" id="UP000821837"/>
    </source>
</evidence>
<dbReference type="SUPFAM" id="SSF54373">
    <property type="entry name" value="FAD-linked reductases, C-terminal domain"/>
    <property type="match status" value="1"/>
</dbReference>
<dbReference type="Gene3D" id="3.30.560.10">
    <property type="entry name" value="Glucose Oxidase, domain 3"/>
    <property type="match status" value="1"/>
</dbReference>
<dbReference type="InterPro" id="IPR007867">
    <property type="entry name" value="GMC_OxRtase_C"/>
</dbReference>
<dbReference type="AlphaFoldDB" id="A0A9D4SRY1"/>
<keyword evidence="7" id="KW-1185">Reference proteome</keyword>
<evidence type="ECO:0000256" key="3">
    <source>
        <dbReference type="ARBA" id="ARBA00022630"/>
    </source>
</evidence>
<dbReference type="SUPFAM" id="SSF51905">
    <property type="entry name" value="FAD/NAD(P)-binding domain"/>
    <property type="match status" value="1"/>
</dbReference>
<comment type="similarity">
    <text evidence="2">Belongs to the GMC oxidoreductase family.</text>
</comment>
<name>A0A9D4SRY1_RHISA</name>
<dbReference type="Gene3D" id="3.50.50.60">
    <property type="entry name" value="FAD/NAD(P)-binding domain"/>
    <property type="match status" value="2"/>
</dbReference>
<sequence length="174" mass="19045">MYEVYATREVVISAGAIGSPQLLMLSGIGPWRDLQNLQPIIDPKYLTHPDDVKAAVEGARIALRLMDSKAMRDIGAKPWDIPLASCEWAGPIWTDSYLACLVHHMAHTTWHPCCTCPMGSDGRAVVDPELKVLGVRSLRVVDASVMPTIVTGNLNVPTMMIAEKAAEMILRENP</sequence>
<dbReference type="Proteomes" id="UP000821837">
    <property type="component" value="Unassembled WGS sequence"/>
</dbReference>
<evidence type="ECO:0000256" key="4">
    <source>
        <dbReference type="ARBA" id="ARBA00022827"/>
    </source>
</evidence>
<dbReference type="InterPro" id="IPR000172">
    <property type="entry name" value="GMC_OxRdtase_N"/>
</dbReference>
<dbReference type="PROSITE" id="PS00624">
    <property type="entry name" value="GMC_OXRED_2"/>
    <property type="match status" value="1"/>
</dbReference>
<keyword evidence="3" id="KW-0285">Flavoprotein</keyword>
<proteinExistence type="inferred from homology"/>
<evidence type="ECO:0000313" key="6">
    <source>
        <dbReference type="EMBL" id="KAH7943346.1"/>
    </source>
</evidence>
<dbReference type="InterPro" id="IPR012132">
    <property type="entry name" value="GMC_OxRdtase"/>
</dbReference>
<feature type="domain" description="Glucose-methanol-choline oxidoreductase N-terminal" evidence="5">
    <location>
        <begin position="15"/>
        <end position="29"/>
    </location>
</feature>
<reference evidence="6" key="1">
    <citation type="journal article" date="2020" name="Cell">
        <title>Large-Scale Comparative Analyses of Tick Genomes Elucidate Their Genetic Diversity and Vector Capacities.</title>
        <authorList>
            <consortium name="Tick Genome and Microbiome Consortium (TIGMIC)"/>
            <person name="Jia N."/>
            <person name="Wang J."/>
            <person name="Shi W."/>
            <person name="Du L."/>
            <person name="Sun Y."/>
            <person name="Zhan W."/>
            <person name="Jiang J.F."/>
            <person name="Wang Q."/>
            <person name="Zhang B."/>
            <person name="Ji P."/>
            <person name="Bell-Sakyi L."/>
            <person name="Cui X.M."/>
            <person name="Yuan T.T."/>
            <person name="Jiang B.G."/>
            <person name="Yang W.F."/>
            <person name="Lam T.T."/>
            <person name="Chang Q.C."/>
            <person name="Ding S.J."/>
            <person name="Wang X.J."/>
            <person name="Zhu J.G."/>
            <person name="Ruan X.D."/>
            <person name="Zhao L."/>
            <person name="Wei J.T."/>
            <person name="Ye R.Z."/>
            <person name="Que T.C."/>
            <person name="Du C.H."/>
            <person name="Zhou Y.H."/>
            <person name="Cheng J.X."/>
            <person name="Dai P.F."/>
            <person name="Guo W.B."/>
            <person name="Han X.H."/>
            <person name="Huang E.J."/>
            <person name="Li L.F."/>
            <person name="Wei W."/>
            <person name="Gao Y.C."/>
            <person name="Liu J.Z."/>
            <person name="Shao H.Z."/>
            <person name="Wang X."/>
            <person name="Wang C.C."/>
            <person name="Yang T.C."/>
            <person name="Huo Q.B."/>
            <person name="Li W."/>
            <person name="Chen H.Y."/>
            <person name="Chen S.E."/>
            <person name="Zhou L.G."/>
            <person name="Ni X.B."/>
            <person name="Tian J.H."/>
            <person name="Sheng Y."/>
            <person name="Liu T."/>
            <person name="Pan Y.S."/>
            <person name="Xia L.Y."/>
            <person name="Li J."/>
            <person name="Zhao F."/>
            <person name="Cao W.C."/>
        </authorList>
    </citation>
    <scope>NUCLEOTIDE SEQUENCE</scope>
    <source>
        <strain evidence="6">Rsan-2018</strain>
    </source>
</reference>
<dbReference type="EMBL" id="JABSTV010001253">
    <property type="protein sequence ID" value="KAH7943346.1"/>
    <property type="molecule type" value="Genomic_DNA"/>
</dbReference>
<accession>A0A9D4SRY1</accession>